<dbReference type="Proteomes" id="UP000013165">
    <property type="component" value="Unassembled WGS sequence"/>
</dbReference>
<comment type="similarity">
    <text evidence="1">Belongs to the bacterial solute-binding protein 3 family.</text>
</comment>
<comment type="caution">
    <text evidence="4">The sequence shown here is derived from an EMBL/GenBank/DDBJ whole genome shotgun (WGS) entry which is preliminary data.</text>
</comment>
<dbReference type="STRING" id="626887.J057_23410"/>
<dbReference type="SUPFAM" id="SSF53850">
    <property type="entry name" value="Periplasmic binding protein-like II"/>
    <property type="match status" value="1"/>
</dbReference>
<dbReference type="PANTHER" id="PTHR35936">
    <property type="entry name" value="MEMBRANE-BOUND LYTIC MUREIN TRANSGLYCOSYLASE F"/>
    <property type="match status" value="1"/>
</dbReference>
<keyword evidence="2" id="KW-0732">Signal</keyword>
<proteinExistence type="inferred from homology"/>
<sequence length="280" mass="32286">MHTPARWPTPRRRNVARPRVFCFLGRLFMLRTLLLISATGLFLLLGSASATFAAEAPVLRLNVSPQGYPPYTIVEGQETSGIIWDVAQRITERLGYRLEAYKIPRKRVDDMLLEDYVDATARAKEWTDRPERFVFTDPIVRVREVFFTLGEDKFVYDGPDDIGGKTILTHLGYKYPYLLKMFESKRAHRFDVPQDKDIFSYLLHGDDNFDLAIADKLVGQWIIRKNGWRGKFSASDKALTDFGLRLMLRPEMNGFAKKFNAELATMKSSGELDRIMDAYR</sequence>
<dbReference type="InterPro" id="IPR001638">
    <property type="entry name" value="Solute-binding_3/MltF_N"/>
</dbReference>
<dbReference type="SMART" id="SM00062">
    <property type="entry name" value="PBPb"/>
    <property type="match status" value="1"/>
</dbReference>
<name>N6W2Q3_9GAMM</name>
<dbReference type="PATRIC" id="fig|626887.3.peg.4682"/>
<evidence type="ECO:0000256" key="1">
    <source>
        <dbReference type="ARBA" id="ARBA00010333"/>
    </source>
</evidence>
<evidence type="ECO:0000259" key="3">
    <source>
        <dbReference type="SMART" id="SM00062"/>
    </source>
</evidence>
<feature type="domain" description="Solute-binding protein family 3/N-terminal" evidence="3">
    <location>
        <begin position="58"/>
        <end position="280"/>
    </location>
</feature>
<reference evidence="4 5" key="1">
    <citation type="journal article" date="2013" name="Genome Announc.">
        <title>Genome Sequence of the Polycyclic Aromatic Hydrocarbon-Degrading Bacterium Strain Marinobacter nanhaiticus D15-8WT.</title>
        <authorList>
            <person name="Cui Z."/>
            <person name="Gao W."/>
            <person name="Li Q."/>
            <person name="Xu G."/>
            <person name="Zheng L."/>
        </authorList>
    </citation>
    <scope>NUCLEOTIDE SEQUENCE [LARGE SCALE GENOMIC DNA]</scope>
    <source>
        <strain evidence="4 5">D15-8W</strain>
    </source>
</reference>
<dbReference type="HOGENOM" id="CLU_083824_1_0_6"/>
<accession>N6W2Q3</accession>
<organism evidence="4 5">
    <name type="scientific">Marinobacter nanhaiticus D15-8W</name>
    <dbReference type="NCBI Taxonomy" id="626887"/>
    <lineage>
        <taxon>Bacteria</taxon>
        <taxon>Pseudomonadati</taxon>
        <taxon>Pseudomonadota</taxon>
        <taxon>Gammaproteobacteria</taxon>
        <taxon>Pseudomonadales</taxon>
        <taxon>Marinobacteraceae</taxon>
        <taxon>Marinobacter</taxon>
    </lineage>
</organism>
<gene>
    <name evidence="4" type="ORF">J057_23410</name>
</gene>
<protein>
    <submittedName>
        <fullName evidence="4">Amino acid ABC transporter substrate-binding protein</fullName>
    </submittedName>
</protein>
<evidence type="ECO:0000256" key="2">
    <source>
        <dbReference type="ARBA" id="ARBA00022729"/>
    </source>
</evidence>
<dbReference type="OrthoDB" id="8771774at2"/>
<dbReference type="eggNOG" id="COG0834">
    <property type="taxonomic scope" value="Bacteria"/>
</dbReference>
<keyword evidence="5" id="KW-1185">Reference proteome</keyword>
<dbReference type="AlphaFoldDB" id="N6W2Q3"/>
<dbReference type="PANTHER" id="PTHR35936:SF6">
    <property type="entry name" value="AMINO ACID ABC TRANSPORTER SUBSTRATE-BINDING PAAT FAMILY PROTEIN"/>
    <property type="match status" value="1"/>
</dbReference>
<evidence type="ECO:0000313" key="4">
    <source>
        <dbReference type="EMBL" id="ENO14394.2"/>
    </source>
</evidence>
<dbReference type="Gene3D" id="3.40.190.10">
    <property type="entry name" value="Periplasmic binding protein-like II"/>
    <property type="match status" value="2"/>
</dbReference>
<dbReference type="Pfam" id="PF00497">
    <property type="entry name" value="SBP_bac_3"/>
    <property type="match status" value="1"/>
</dbReference>
<evidence type="ECO:0000313" key="5">
    <source>
        <dbReference type="Proteomes" id="UP000013165"/>
    </source>
</evidence>
<dbReference type="EMBL" id="APLQ01000014">
    <property type="protein sequence ID" value="ENO14394.2"/>
    <property type="molecule type" value="Genomic_DNA"/>
</dbReference>